<evidence type="ECO:0000313" key="1">
    <source>
        <dbReference type="EMBL" id="SEF73528.1"/>
    </source>
</evidence>
<name>A0A1H5UGE7_9BACT</name>
<keyword evidence="2" id="KW-1185">Reference proteome</keyword>
<protein>
    <submittedName>
        <fullName evidence="1">Uncharacterized protein</fullName>
    </submittedName>
</protein>
<gene>
    <name evidence="1" type="ORF">SAMN03080598_01223</name>
</gene>
<dbReference type="Proteomes" id="UP000236736">
    <property type="component" value="Unassembled WGS sequence"/>
</dbReference>
<dbReference type="EMBL" id="FNVR01000004">
    <property type="protein sequence ID" value="SEF73528.1"/>
    <property type="molecule type" value="Genomic_DNA"/>
</dbReference>
<reference evidence="2" key="1">
    <citation type="submission" date="2016-10" db="EMBL/GenBank/DDBJ databases">
        <authorList>
            <person name="Varghese N."/>
            <person name="Submissions S."/>
        </authorList>
    </citation>
    <scope>NUCLEOTIDE SEQUENCE [LARGE SCALE GENOMIC DNA]</scope>
    <source>
        <strain evidence="2">DSM 17298</strain>
    </source>
</reference>
<organism evidence="1 2">
    <name type="scientific">Algoriphagus boritolerans DSM 17298 = JCM 18970</name>
    <dbReference type="NCBI Taxonomy" id="1120964"/>
    <lineage>
        <taxon>Bacteria</taxon>
        <taxon>Pseudomonadati</taxon>
        <taxon>Bacteroidota</taxon>
        <taxon>Cytophagia</taxon>
        <taxon>Cytophagales</taxon>
        <taxon>Cyclobacteriaceae</taxon>
        <taxon>Algoriphagus</taxon>
    </lineage>
</organism>
<sequence>MSITSEKDAFFEKNEKILTFWTNLLYLQLNKINTDYPEGFMVTFRFLTKKFPENYPLNIF</sequence>
<accession>A0A1H5UGE7</accession>
<evidence type="ECO:0000313" key="2">
    <source>
        <dbReference type="Proteomes" id="UP000236736"/>
    </source>
</evidence>
<proteinExistence type="predicted"/>
<dbReference type="AlphaFoldDB" id="A0A1H5UGE7"/>